<proteinExistence type="predicted"/>
<evidence type="ECO:0000256" key="7">
    <source>
        <dbReference type="ARBA" id="ARBA00023014"/>
    </source>
</evidence>
<dbReference type="Pfam" id="PF13370">
    <property type="entry name" value="Fer4_13"/>
    <property type="match status" value="1"/>
</dbReference>
<keyword evidence="4 8" id="KW-0479">Metal-binding</keyword>
<keyword evidence="2 8" id="KW-0813">Transport</keyword>
<evidence type="ECO:0000256" key="5">
    <source>
        <dbReference type="ARBA" id="ARBA00022982"/>
    </source>
</evidence>
<dbReference type="SUPFAM" id="SSF54862">
    <property type="entry name" value="4Fe-4S ferredoxins"/>
    <property type="match status" value="1"/>
</dbReference>
<dbReference type="Proteomes" id="UP000217696">
    <property type="component" value="Chromosome"/>
</dbReference>
<keyword evidence="3" id="KW-0004">4Fe-4S</keyword>
<dbReference type="KEGG" id="asoc:CB4_02945"/>
<dbReference type="InterPro" id="IPR017896">
    <property type="entry name" value="4Fe4S_Fe-S-bd"/>
</dbReference>
<name>A0A0U5B386_9BACL</name>
<dbReference type="InterPro" id="IPR052395">
    <property type="entry name" value="ET_Ferredoxin"/>
</dbReference>
<evidence type="ECO:0000313" key="10">
    <source>
        <dbReference type="Proteomes" id="UP000217696"/>
    </source>
</evidence>
<dbReference type="RefSeq" id="WP_096466483.1">
    <property type="nucleotide sequence ID" value="NZ_AP017312.1"/>
</dbReference>
<dbReference type="Gene3D" id="3.30.70.20">
    <property type="match status" value="1"/>
</dbReference>
<keyword evidence="10" id="KW-1185">Reference proteome</keyword>
<dbReference type="PRINTS" id="PR00352">
    <property type="entry name" value="3FE4SFRDOXIN"/>
</dbReference>
<keyword evidence="6 8" id="KW-0408">Iron</keyword>
<dbReference type="OrthoDB" id="9801085at2"/>
<dbReference type="AlphaFoldDB" id="A0A0U5B386"/>
<evidence type="ECO:0000256" key="4">
    <source>
        <dbReference type="ARBA" id="ARBA00022723"/>
    </source>
</evidence>
<reference evidence="9 10" key="1">
    <citation type="submission" date="2015-12" db="EMBL/GenBank/DDBJ databases">
        <title>Genome sequence of Aneurinibacillus soli.</title>
        <authorList>
            <person name="Lee J.S."/>
            <person name="Lee K.C."/>
            <person name="Kim K.K."/>
            <person name="Lee B.W."/>
        </authorList>
    </citation>
    <scope>NUCLEOTIDE SEQUENCE [LARGE SCALE GENOMIC DNA]</scope>
    <source>
        <strain evidence="9 10">CB4</strain>
    </source>
</reference>
<evidence type="ECO:0000313" key="9">
    <source>
        <dbReference type="EMBL" id="BAU28768.1"/>
    </source>
</evidence>
<dbReference type="PANTHER" id="PTHR39163:SF1">
    <property type="entry name" value="FERREDOXIN"/>
    <property type="match status" value="1"/>
</dbReference>
<dbReference type="InterPro" id="IPR017900">
    <property type="entry name" value="4Fe4S_Fe_S_CS"/>
</dbReference>
<dbReference type="PROSITE" id="PS51379">
    <property type="entry name" value="4FE4S_FER_2"/>
    <property type="match status" value="1"/>
</dbReference>
<evidence type="ECO:0000256" key="1">
    <source>
        <dbReference type="ARBA" id="ARBA00001966"/>
    </source>
</evidence>
<gene>
    <name evidence="9" type="ORF">CB4_02945</name>
</gene>
<evidence type="ECO:0000256" key="8">
    <source>
        <dbReference type="RuleBase" id="RU368020"/>
    </source>
</evidence>
<evidence type="ECO:0000256" key="2">
    <source>
        <dbReference type="ARBA" id="ARBA00022448"/>
    </source>
</evidence>
<evidence type="ECO:0000256" key="6">
    <source>
        <dbReference type="ARBA" id="ARBA00023004"/>
    </source>
</evidence>
<organism evidence="9 10">
    <name type="scientific">Aneurinibacillus soli</name>
    <dbReference type="NCBI Taxonomy" id="1500254"/>
    <lineage>
        <taxon>Bacteria</taxon>
        <taxon>Bacillati</taxon>
        <taxon>Bacillota</taxon>
        <taxon>Bacilli</taxon>
        <taxon>Bacillales</taxon>
        <taxon>Paenibacillaceae</taxon>
        <taxon>Aneurinibacillus group</taxon>
        <taxon>Aneurinibacillus</taxon>
    </lineage>
</organism>
<dbReference type="EMBL" id="AP017312">
    <property type="protein sequence ID" value="BAU28768.1"/>
    <property type="molecule type" value="Genomic_DNA"/>
</dbReference>
<dbReference type="GO" id="GO:0009055">
    <property type="term" value="F:electron transfer activity"/>
    <property type="evidence" value="ECO:0007669"/>
    <property type="project" value="UniProtKB-UniRule"/>
</dbReference>
<dbReference type="PROSITE" id="PS00198">
    <property type="entry name" value="4FE4S_FER_1"/>
    <property type="match status" value="1"/>
</dbReference>
<keyword evidence="5 8" id="KW-0249">Electron transport</keyword>
<accession>A0A0U5B386</accession>
<comment type="cofactor">
    <cofactor evidence="1">
        <name>[4Fe-4S] cluster</name>
        <dbReference type="ChEBI" id="CHEBI:49883"/>
    </cofactor>
</comment>
<keyword evidence="7 8" id="KW-0411">Iron-sulfur</keyword>
<dbReference type="GO" id="GO:0051539">
    <property type="term" value="F:4 iron, 4 sulfur cluster binding"/>
    <property type="evidence" value="ECO:0007669"/>
    <property type="project" value="UniProtKB-KW"/>
</dbReference>
<dbReference type="PANTHER" id="PTHR39163">
    <property type="entry name" value="FERREDOXIN"/>
    <property type="match status" value="1"/>
</dbReference>
<sequence length="71" mass="7927">MAKTYVDQETCIACEACYSTCPGVYESDDDGYSFVKLPGGLKDFVEVPKEFVSKAMSARDECPTESIRWID</sequence>
<evidence type="ECO:0000256" key="3">
    <source>
        <dbReference type="ARBA" id="ARBA00022485"/>
    </source>
</evidence>
<protein>
    <recommendedName>
        <fullName evidence="8">Ferredoxin</fullName>
    </recommendedName>
</protein>
<comment type="function">
    <text evidence="8">Ferredoxins are iron-sulfur proteins that transfer electrons in a wide variety of metabolic reactions.</text>
</comment>
<dbReference type="GO" id="GO:0005506">
    <property type="term" value="F:iron ion binding"/>
    <property type="evidence" value="ECO:0007669"/>
    <property type="project" value="UniProtKB-UniRule"/>
</dbReference>
<dbReference type="InterPro" id="IPR001080">
    <property type="entry name" value="3Fe4S_ferredoxin"/>
</dbReference>